<dbReference type="RefSeq" id="WP_151921579.1">
    <property type="nucleotide sequence ID" value="NZ_WDEE01000041.1"/>
</dbReference>
<dbReference type="PANTHER" id="PTHR12526:SF510">
    <property type="entry name" value="D-INOSITOL 3-PHOSPHATE GLYCOSYLTRANSFERASE"/>
    <property type="match status" value="1"/>
</dbReference>
<dbReference type="Pfam" id="PF13692">
    <property type="entry name" value="Glyco_trans_1_4"/>
    <property type="match status" value="1"/>
</dbReference>
<dbReference type="SUPFAM" id="SSF53756">
    <property type="entry name" value="UDP-Glycosyltransferase/glycogen phosphorylase"/>
    <property type="match status" value="1"/>
</dbReference>
<sequence length="398" mass="45204">MKRIAIIGNAFGGSTTSLAEAFLNQGYKVDFYHLTSRKKSVSYEAFDLPLRGSLFSIVPVDSFDYDGLRRFIPFARNKCFSMYQISAVDLSLIGVRRIINPILMLYYRKLVRRIVAQKYDFVNVIGQSKSTAFLSVILQSKGVNVVHSVHEVCVNHQIGDRLSATVFYLIEKKIPINVFSQKSAEDLVRLADNKPLKYSVIPFSLFTGYLEYNDIDIPELKGEKDYVLFYGFVVDYKGLDVLLEAVYKLMNKGFTKKIVVAGGGNVGCLATIKKEKSFIVINRWIENVEISTLIRNCHIVVCPYLSSSQTGITQTVFNFDKPIIATKVPAFTTTIEDEKTGLLVDINDVEMFANAIIRSYEDVTLYTKMCNRVRSLRLNTKLMWKDIVMKYVQSYING</sequence>
<dbReference type="CDD" id="cd03801">
    <property type="entry name" value="GT4_PimA-like"/>
    <property type="match status" value="1"/>
</dbReference>
<proteinExistence type="predicted"/>
<gene>
    <name evidence="3" type="ORF">GA424_20185</name>
</gene>
<evidence type="ECO:0000256" key="1">
    <source>
        <dbReference type="ARBA" id="ARBA00022676"/>
    </source>
</evidence>
<evidence type="ECO:0000256" key="2">
    <source>
        <dbReference type="ARBA" id="ARBA00022679"/>
    </source>
</evidence>
<dbReference type="AlphaFoldDB" id="A0A6A2RLD2"/>
<evidence type="ECO:0000313" key="3">
    <source>
        <dbReference type="EMBL" id="KAB6133721.1"/>
    </source>
</evidence>
<keyword evidence="1" id="KW-0328">Glycosyltransferase</keyword>
<comment type="caution">
    <text evidence="3">The sequence shown here is derived from an EMBL/GenBank/DDBJ whole genome shotgun (WGS) entry which is preliminary data.</text>
</comment>
<name>A0A6A2RLD2_9BACE</name>
<keyword evidence="2 3" id="KW-0808">Transferase</keyword>
<dbReference type="Gene3D" id="3.40.50.2000">
    <property type="entry name" value="Glycogen Phosphorylase B"/>
    <property type="match status" value="2"/>
</dbReference>
<accession>A0A6A2RLD2</accession>
<dbReference type="GO" id="GO:0016757">
    <property type="term" value="F:glycosyltransferase activity"/>
    <property type="evidence" value="ECO:0007669"/>
    <property type="project" value="UniProtKB-KW"/>
</dbReference>
<dbReference type="PANTHER" id="PTHR12526">
    <property type="entry name" value="GLYCOSYLTRANSFERASE"/>
    <property type="match status" value="1"/>
</dbReference>
<reference evidence="3 4" key="1">
    <citation type="journal article" date="2019" name="Nat. Med.">
        <title>A library of human gut bacterial isolates paired with longitudinal multiomics data enables mechanistic microbiome research.</title>
        <authorList>
            <person name="Poyet M."/>
            <person name="Groussin M."/>
            <person name="Gibbons S.M."/>
            <person name="Avila-Pacheco J."/>
            <person name="Jiang X."/>
            <person name="Kearney S.M."/>
            <person name="Perrotta A.R."/>
            <person name="Berdy B."/>
            <person name="Zhao S."/>
            <person name="Lieberman T.D."/>
            <person name="Swanson P.K."/>
            <person name="Smith M."/>
            <person name="Roesemann S."/>
            <person name="Alexander J.E."/>
            <person name="Rich S.A."/>
            <person name="Livny J."/>
            <person name="Vlamakis H."/>
            <person name="Clish C."/>
            <person name="Bullock K."/>
            <person name="Deik A."/>
            <person name="Scott J."/>
            <person name="Pierce K.A."/>
            <person name="Xavier R.J."/>
            <person name="Alm E.J."/>
        </authorList>
    </citation>
    <scope>NUCLEOTIDE SEQUENCE [LARGE SCALE GENOMIC DNA]</scope>
    <source>
        <strain evidence="3 4">BIOML-A62</strain>
    </source>
</reference>
<protein>
    <submittedName>
        <fullName evidence="3">Glycosyltransferase</fullName>
    </submittedName>
</protein>
<dbReference type="Proteomes" id="UP000487596">
    <property type="component" value="Unassembled WGS sequence"/>
</dbReference>
<dbReference type="EMBL" id="WDEH01000042">
    <property type="protein sequence ID" value="KAB6133721.1"/>
    <property type="molecule type" value="Genomic_DNA"/>
</dbReference>
<organism evidence="3 4">
    <name type="scientific">Bacteroides xylanisolvens</name>
    <dbReference type="NCBI Taxonomy" id="371601"/>
    <lineage>
        <taxon>Bacteria</taxon>
        <taxon>Pseudomonadati</taxon>
        <taxon>Bacteroidota</taxon>
        <taxon>Bacteroidia</taxon>
        <taxon>Bacteroidales</taxon>
        <taxon>Bacteroidaceae</taxon>
        <taxon>Bacteroides</taxon>
    </lineage>
</organism>
<evidence type="ECO:0000313" key="4">
    <source>
        <dbReference type="Proteomes" id="UP000487596"/>
    </source>
</evidence>